<dbReference type="SUPFAM" id="SSF53098">
    <property type="entry name" value="Ribonuclease H-like"/>
    <property type="match status" value="1"/>
</dbReference>
<dbReference type="EMBL" id="VSSQ01024244">
    <property type="protein sequence ID" value="MPM71644.1"/>
    <property type="molecule type" value="Genomic_DNA"/>
</dbReference>
<dbReference type="InterPro" id="IPR050900">
    <property type="entry name" value="Transposase_IS3/IS150/IS904"/>
</dbReference>
<protein>
    <submittedName>
        <fullName evidence="2">IS3 family transposase ISShwo1</fullName>
    </submittedName>
</protein>
<dbReference type="InterPro" id="IPR036397">
    <property type="entry name" value="RNaseH_sf"/>
</dbReference>
<evidence type="ECO:0000313" key="2">
    <source>
        <dbReference type="EMBL" id="MPM71644.1"/>
    </source>
</evidence>
<dbReference type="PANTHER" id="PTHR46889:SF5">
    <property type="entry name" value="INTEGRASE PROTEIN"/>
    <property type="match status" value="1"/>
</dbReference>
<dbReference type="PROSITE" id="PS50994">
    <property type="entry name" value="INTEGRASE"/>
    <property type="match status" value="1"/>
</dbReference>
<dbReference type="Pfam" id="PF00665">
    <property type="entry name" value="rve"/>
    <property type="match status" value="1"/>
</dbReference>
<proteinExistence type="predicted"/>
<name>A0A645C913_9ZZZZ</name>
<dbReference type="InterPro" id="IPR048020">
    <property type="entry name" value="Transpos_IS3"/>
</dbReference>
<dbReference type="NCBIfam" id="NF033516">
    <property type="entry name" value="transpos_IS3"/>
    <property type="match status" value="1"/>
</dbReference>
<dbReference type="AlphaFoldDB" id="A0A645C913"/>
<reference evidence="2" key="1">
    <citation type="submission" date="2019-08" db="EMBL/GenBank/DDBJ databases">
        <authorList>
            <person name="Kucharzyk K."/>
            <person name="Murdoch R.W."/>
            <person name="Higgins S."/>
            <person name="Loffler F."/>
        </authorList>
    </citation>
    <scope>NUCLEOTIDE SEQUENCE</scope>
</reference>
<dbReference type="GO" id="GO:0015074">
    <property type="term" value="P:DNA integration"/>
    <property type="evidence" value="ECO:0007669"/>
    <property type="project" value="InterPro"/>
</dbReference>
<organism evidence="2">
    <name type="scientific">bioreactor metagenome</name>
    <dbReference type="NCBI Taxonomy" id="1076179"/>
    <lineage>
        <taxon>unclassified sequences</taxon>
        <taxon>metagenomes</taxon>
        <taxon>ecological metagenomes</taxon>
    </lineage>
</organism>
<dbReference type="InterPro" id="IPR012337">
    <property type="entry name" value="RNaseH-like_sf"/>
</dbReference>
<gene>
    <name evidence="2" type="ORF">SDC9_118612</name>
</gene>
<evidence type="ECO:0000259" key="1">
    <source>
        <dbReference type="PROSITE" id="PS50994"/>
    </source>
</evidence>
<feature type="domain" description="Integrase catalytic" evidence="1">
    <location>
        <begin position="74"/>
        <end position="239"/>
    </location>
</feature>
<accession>A0A645C913</accession>
<dbReference type="Gene3D" id="3.30.420.10">
    <property type="entry name" value="Ribonuclease H-like superfamily/Ribonuclease H"/>
    <property type="match status" value="1"/>
</dbReference>
<sequence length="257" mass="30029">MLQMVEKQRELMPKIGGRKLLELIQPRLPTELSIGRDSFFDFLRRHGLLVGKRRRRVQTTYSNHWLRKYPNLIKEFVPVRSNQLWVSDITYVETVKGFVYLNLITDAYSRKIVGWAIGETLEAKYTVEALKMALRQLPKGTEGLIHHSDRGVQYCCGEYVKILDKNQVRISMTENGDPRENAIAERVNGILKDEWLNQMKLQSLEVAVKEIKRIIDIYNNFRPHASLGMKTPEYAHCQSGEFKKHWKTYYKTTVVSV</sequence>
<comment type="caution">
    <text evidence="2">The sequence shown here is derived from an EMBL/GenBank/DDBJ whole genome shotgun (WGS) entry which is preliminary data.</text>
</comment>
<dbReference type="InterPro" id="IPR001584">
    <property type="entry name" value="Integrase_cat-core"/>
</dbReference>
<dbReference type="GO" id="GO:0003676">
    <property type="term" value="F:nucleic acid binding"/>
    <property type="evidence" value="ECO:0007669"/>
    <property type="project" value="InterPro"/>
</dbReference>
<dbReference type="PANTHER" id="PTHR46889">
    <property type="entry name" value="TRANSPOSASE INSF FOR INSERTION SEQUENCE IS3B-RELATED"/>
    <property type="match status" value="1"/>
</dbReference>